<proteinExistence type="inferred from homology"/>
<keyword evidence="8" id="KW-1185">Reference proteome</keyword>
<evidence type="ECO:0000313" key="7">
    <source>
        <dbReference type="EMBL" id="KAK5632136.1"/>
    </source>
</evidence>
<dbReference type="GO" id="GO:0051287">
    <property type="term" value="F:NAD binding"/>
    <property type="evidence" value="ECO:0007669"/>
    <property type="project" value="InterPro"/>
</dbReference>
<protein>
    <recommendedName>
        <fullName evidence="9">Glycerate dehydrogenase</fullName>
    </recommendedName>
</protein>
<dbReference type="CDD" id="cd05198">
    <property type="entry name" value="formate_dh_like"/>
    <property type="match status" value="1"/>
</dbReference>
<dbReference type="PANTHER" id="PTHR43761:SF1">
    <property type="entry name" value="D-ISOMER SPECIFIC 2-HYDROXYACID DEHYDROGENASE CATALYTIC DOMAIN-CONTAINING PROTEIN-RELATED"/>
    <property type="match status" value="1"/>
</dbReference>
<comment type="similarity">
    <text evidence="1 4">Belongs to the D-isomer specific 2-hydroxyacid dehydrogenase family.</text>
</comment>
<dbReference type="InterPro" id="IPR036291">
    <property type="entry name" value="NAD(P)-bd_dom_sf"/>
</dbReference>
<evidence type="ECO:0008006" key="9">
    <source>
        <dbReference type="Google" id="ProtNLM"/>
    </source>
</evidence>
<dbReference type="Pfam" id="PF00389">
    <property type="entry name" value="2-Hacid_dh"/>
    <property type="match status" value="1"/>
</dbReference>
<dbReference type="InterPro" id="IPR006140">
    <property type="entry name" value="D-isomer_DH_NAD-bd"/>
</dbReference>
<dbReference type="PANTHER" id="PTHR43761">
    <property type="entry name" value="D-ISOMER SPECIFIC 2-HYDROXYACID DEHYDROGENASE FAMILY PROTEIN (AFU_ORTHOLOGUE AFUA_1G13630)"/>
    <property type="match status" value="1"/>
</dbReference>
<dbReference type="InterPro" id="IPR006139">
    <property type="entry name" value="D-isomer_2_OHA_DH_cat_dom"/>
</dbReference>
<comment type="caution">
    <text evidence="7">The sequence shown here is derived from an EMBL/GenBank/DDBJ whole genome shotgun (WGS) entry which is preliminary data.</text>
</comment>
<dbReference type="InterPro" id="IPR050418">
    <property type="entry name" value="D-iso_2-hydroxyacid_DH_PdxB"/>
</dbReference>
<gene>
    <name evidence="7" type="ORF">RRF57_007851</name>
</gene>
<accession>A0AAN7ZAN7</accession>
<evidence type="ECO:0000313" key="8">
    <source>
        <dbReference type="Proteomes" id="UP001305414"/>
    </source>
</evidence>
<dbReference type="AlphaFoldDB" id="A0AAN7ZAN7"/>
<evidence type="ECO:0000256" key="2">
    <source>
        <dbReference type="ARBA" id="ARBA00023002"/>
    </source>
</evidence>
<dbReference type="Gene3D" id="3.40.50.720">
    <property type="entry name" value="NAD(P)-binding Rossmann-like Domain"/>
    <property type="match status" value="2"/>
</dbReference>
<dbReference type="SUPFAM" id="SSF51735">
    <property type="entry name" value="NAD(P)-binding Rossmann-fold domains"/>
    <property type="match status" value="1"/>
</dbReference>
<sequence>MDPLKVPDQLPSLDHEVIVQLEEVHFAVEHVDTTPRSHEILTYHRIAKAEEIRERIQCASIAIVTQACITAESLGEAPYLYDDTRRPREFADLQLRKCIITPTAGTNHIDLDECKRRGIKVAKCPGSTSPAAAEHALSLYFAARRKTVMLHNDIRAVDENGENLWKRQHSIALKMQTANERPPCSIEEEVAGIIGHGHIGKRLETLCTALGMKVLIAERKNEAPDRNVVNELTARTPFGEVMKTATVLFICCTSNSGTQNLIDVAELSAMRPEAIIVNISRGGVLNTQEVVKALRERRISGVAADVFDQEPASTEEDSAFLAEDTKDLNLTFSPHVGYFSTKTMATMKDMVRERIKWFINGDFSKFEV</sequence>
<evidence type="ECO:0000259" key="5">
    <source>
        <dbReference type="Pfam" id="PF00389"/>
    </source>
</evidence>
<evidence type="ECO:0000256" key="4">
    <source>
        <dbReference type="RuleBase" id="RU003719"/>
    </source>
</evidence>
<evidence type="ECO:0000256" key="1">
    <source>
        <dbReference type="ARBA" id="ARBA00005854"/>
    </source>
</evidence>
<reference evidence="7 8" key="1">
    <citation type="submission" date="2023-10" db="EMBL/GenBank/DDBJ databases">
        <title>Draft genome sequence of Xylaria bambusicola isolate GMP-LS, the root and basal stem rot pathogen of sugarcane in Indonesia.</title>
        <authorList>
            <person name="Selvaraj P."/>
            <person name="Muralishankar V."/>
            <person name="Muruganantham S."/>
            <person name="Sp S."/>
            <person name="Haryani S."/>
            <person name="Lau K.J.X."/>
            <person name="Naqvi N.I."/>
        </authorList>
    </citation>
    <scope>NUCLEOTIDE SEQUENCE [LARGE SCALE GENOMIC DNA]</scope>
    <source>
        <strain evidence="7">GMP-LS</strain>
    </source>
</reference>
<name>A0AAN7ZAN7_9PEZI</name>
<feature type="domain" description="D-isomer specific 2-hydroxyacid dehydrogenase NAD-binding" evidence="6">
    <location>
        <begin position="176"/>
        <end position="337"/>
    </location>
</feature>
<organism evidence="7 8">
    <name type="scientific">Xylaria bambusicola</name>
    <dbReference type="NCBI Taxonomy" id="326684"/>
    <lineage>
        <taxon>Eukaryota</taxon>
        <taxon>Fungi</taxon>
        <taxon>Dikarya</taxon>
        <taxon>Ascomycota</taxon>
        <taxon>Pezizomycotina</taxon>
        <taxon>Sordariomycetes</taxon>
        <taxon>Xylariomycetidae</taxon>
        <taxon>Xylariales</taxon>
        <taxon>Xylariaceae</taxon>
        <taxon>Xylaria</taxon>
    </lineage>
</organism>
<dbReference type="GO" id="GO:0016616">
    <property type="term" value="F:oxidoreductase activity, acting on the CH-OH group of donors, NAD or NADP as acceptor"/>
    <property type="evidence" value="ECO:0007669"/>
    <property type="project" value="InterPro"/>
</dbReference>
<evidence type="ECO:0000259" key="6">
    <source>
        <dbReference type="Pfam" id="PF02826"/>
    </source>
</evidence>
<dbReference type="Pfam" id="PF02826">
    <property type="entry name" value="2-Hacid_dh_C"/>
    <property type="match status" value="1"/>
</dbReference>
<feature type="domain" description="D-isomer specific 2-hydroxyacid dehydrogenase catalytic" evidence="5">
    <location>
        <begin position="97"/>
        <end position="365"/>
    </location>
</feature>
<keyword evidence="3" id="KW-0520">NAD</keyword>
<evidence type="ECO:0000256" key="3">
    <source>
        <dbReference type="ARBA" id="ARBA00023027"/>
    </source>
</evidence>
<dbReference type="SUPFAM" id="SSF52283">
    <property type="entry name" value="Formate/glycerate dehydrogenase catalytic domain-like"/>
    <property type="match status" value="1"/>
</dbReference>
<dbReference type="EMBL" id="JAWHQM010000023">
    <property type="protein sequence ID" value="KAK5632136.1"/>
    <property type="molecule type" value="Genomic_DNA"/>
</dbReference>
<keyword evidence="2 4" id="KW-0560">Oxidoreductase</keyword>
<dbReference type="Proteomes" id="UP001305414">
    <property type="component" value="Unassembled WGS sequence"/>
</dbReference>